<dbReference type="NCBIfam" id="TIGR00158">
    <property type="entry name" value="L9"/>
    <property type="match status" value="1"/>
</dbReference>
<evidence type="ECO:0000259" key="6">
    <source>
        <dbReference type="Pfam" id="PF01281"/>
    </source>
</evidence>
<dbReference type="SUPFAM" id="SSF55658">
    <property type="entry name" value="L9 N-domain-like"/>
    <property type="match status" value="1"/>
</dbReference>
<dbReference type="GO" id="GO:1990904">
    <property type="term" value="C:ribonucleoprotein complex"/>
    <property type="evidence" value="ECO:0007669"/>
    <property type="project" value="UniProtKB-KW"/>
</dbReference>
<dbReference type="InterPro" id="IPR000244">
    <property type="entry name" value="Ribosomal_bL9"/>
</dbReference>
<evidence type="ECO:0000256" key="1">
    <source>
        <dbReference type="ARBA" id="ARBA00010605"/>
    </source>
</evidence>
<dbReference type="PANTHER" id="PTHR21368">
    <property type="entry name" value="50S RIBOSOMAL PROTEIN L9"/>
    <property type="match status" value="1"/>
</dbReference>
<dbReference type="FunFam" id="3.40.5.10:FF:000002">
    <property type="entry name" value="50S ribosomal protein L9"/>
    <property type="match status" value="1"/>
</dbReference>
<dbReference type="InterPro" id="IPR020594">
    <property type="entry name" value="Ribosomal_bL9_bac/chp"/>
</dbReference>
<protein>
    <submittedName>
        <fullName evidence="7">Ribosomal protein L9</fullName>
    </submittedName>
</protein>
<evidence type="ECO:0000256" key="5">
    <source>
        <dbReference type="ARBA" id="ARBA00023274"/>
    </source>
</evidence>
<keyword evidence="2" id="KW-0699">rRNA-binding</keyword>
<feature type="domain" description="Ribosomal protein L9" evidence="6">
    <location>
        <begin position="1"/>
        <end position="47"/>
    </location>
</feature>
<sequence>MKVIFTQDVAGSGKKGEVKEVKDAYARNCLIKKGLAVEATNENLNHLEGQKASAQHKLDVEAANAKKIKDTIDGKVLTFKAKAGQGGNCSALLPARI</sequence>
<keyword evidence="5" id="KW-0687">Ribonucleoprotein</keyword>
<evidence type="ECO:0000256" key="2">
    <source>
        <dbReference type="ARBA" id="ARBA00022730"/>
    </source>
</evidence>
<keyword evidence="4 7" id="KW-0689">Ribosomal protein</keyword>
<organism evidence="7">
    <name type="scientific">human gut metagenome</name>
    <dbReference type="NCBI Taxonomy" id="408170"/>
    <lineage>
        <taxon>unclassified sequences</taxon>
        <taxon>metagenomes</taxon>
        <taxon>organismal metagenomes</taxon>
    </lineage>
</organism>
<dbReference type="GO" id="GO:0019843">
    <property type="term" value="F:rRNA binding"/>
    <property type="evidence" value="ECO:0007669"/>
    <property type="project" value="UniProtKB-KW"/>
</dbReference>
<dbReference type="InterPro" id="IPR009027">
    <property type="entry name" value="Ribosomal_bL9/RNase_H1_N"/>
</dbReference>
<comment type="similarity">
    <text evidence="1">Belongs to the bacterial ribosomal protein bL9 family.</text>
</comment>
<evidence type="ECO:0000256" key="3">
    <source>
        <dbReference type="ARBA" id="ARBA00022884"/>
    </source>
</evidence>
<proteinExistence type="inferred from homology"/>
<dbReference type="Gene3D" id="3.40.5.10">
    <property type="entry name" value="Ribosomal protein L9, N-terminal domain"/>
    <property type="match status" value="1"/>
</dbReference>
<comment type="caution">
    <text evidence="7">The sequence shown here is derived from an EMBL/GenBank/DDBJ whole genome shotgun (WGS) entry which is preliminary data.</text>
</comment>
<keyword evidence="3" id="KW-0694">RNA-binding</keyword>
<evidence type="ECO:0000256" key="4">
    <source>
        <dbReference type="ARBA" id="ARBA00022980"/>
    </source>
</evidence>
<dbReference type="EMBL" id="AJWZ01009841">
    <property type="protein sequence ID" value="EKC50156.1"/>
    <property type="molecule type" value="Genomic_DNA"/>
</dbReference>
<evidence type="ECO:0000313" key="7">
    <source>
        <dbReference type="EMBL" id="EKC50156.1"/>
    </source>
</evidence>
<dbReference type="AlphaFoldDB" id="K1SSE1"/>
<gene>
    <name evidence="7" type="ORF">OBE_14274</name>
</gene>
<name>K1SSE1_9ZZZZ</name>
<dbReference type="GO" id="GO:0003735">
    <property type="term" value="F:structural constituent of ribosome"/>
    <property type="evidence" value="ECO:0007669"/>
    <property type="project" value="InterPro"/>
</dbReference>
<accession>K1SSE1</accession>
<reference evidence="7" key="1">
    <citation type="journal article" date="2013" name="Environ. Microbiol.">
        <title>Microbiota from the distal guts of lean and obese adolescents exhibit partial functional redundancy besides clear differences in community structure.</title>
        <authorList>
            <person name="Ferrer M."/>
            <person name="Ruiz A."/>
            <person name="Lanza F."/>
            <person name="Haange S.B."/>
            <person name="Oberbach A."/>
            <person name="Till H."/>
            <person name="Bargiela R."/>
            <person name="Campoy C."/>
            <person name="Segura M.T."/>
            <person name="Richter M."/>
            <person name="von Bergen M."/>
            <person name="Seifert J."/>
            <person name="Suarez A."/>
        </authorList>
    </citation>
    <scope>NUCLEOTIDE SEQUENCE</scope>
</reference>
<dbReference type="GO" id="GO:0005840">
    <property type="term" value="C:ribosome"/>
    <property type="evidence" value="ECO:0007669"/>
    <property type="project" value="UniProtKB-KW"/>
</dbReference>
<dbReference type="InterPro" id="IPR036935">
    <property type="entry name" value="Ribosomal_bL9_N_sf"/>
</dbReference>
<dbReference type="GO" id="GO:0006412">
    <property type="term" value="P:translation"/>
    <property type="evidence" value="ECO:0007669"/>
    <property type="project" value="InterPro"/>
</dbReference>
<dbReference type="InterPro" id="IPR020070">
    <property type="entry name" value="Ribosomal_bL9_N"/>
</dbReference>
<dbReference type="Pfam" id="PF01281">
    <property type="entry name" value="Ribosomal_L9_N"/>
    <property type="match status" value="1"/>
</dbReference>